<dbReference type="PIRSF" id="PIRSF005739">
    <property type="entry name" value="O-mtase"/>
    <property type="match status" value="1"/>
</dbReference>
<dbReference type="RefSeq" id="WP_083683276.1">
    <property type="nucleotide sequence ID" value="NZ_CP016076.1"/>
</dbReference>
<dbReference type="CDD" id="cd02440">
    <property type="entry name" value="AdoMet_MTases"/>
    <property type="match status" value="1"/>
</dbReference>
<evidence type="ECO:0000259" key="6">
    <source>
        <dbReference type="Pfam" id="PF08100"/>
    </source>
</evidence>
<dbReference type="Gene3D" id="1.10.10.10">
    <property type="entry name" value="Winged helix-like DNA-binding domain superfamily/Winged helix DNA-binding domain"/>
    <property type="match status" value="1"/>
</dbReference>
<dbReference type="InterPro" id="IPR012967">
    <property type="entry name" value="COMT_dimerisation"/>
</dbReference>
<evidence type="ECO:0000256" key="3">
    <source>
        <dbReference type="ARBA" id="ARBA00022691"/>
    </source>
</evidence>
<dbReference type="EMBL" id="CP016076">
    <property type="protein sequence ID" value="APU15401.1"/>
    <property type="molecule type" value="Genomic_DNA"/>
</dbReference>
<dbReference type="InterPro" id="IPR029063">
    <property type="entry name" value="SAM-dependent_MTases_sf"/>
</dbReference>
<protein>
    <submittedName>
        <fullName evidence="7">O-methyltransferase</fullName>
    </submittedName>
</protein>
<evidence type="ECO:0000313" key="7">
    <source>
        <dbReference type="EMBL" id="APU15401.1"/>
    </source>
</evidence>
<dbReference type="InterPro" id="IPR016461">
    <property type="entry name" value="COMT-like"/>
</dbReference>
<keyword evidence="2" id="KW-0808">Transferase</keyword>
<dbReference type="PANTHER" id="PTHR43712">
    <property type="entry name" value="PUTATIVE (AFU_ORTHOLOGUE AFUA_4G14580)-RELATED"/>
    <property type="match status" value="1"/>
</dbReference>
<dbReference type="SUPFAM" id="SSF53335">
    <property type="entry name" value="S-adenosyl-L-methionine-dependent methyltransferases"/>
    <property type="match status" value="1"/>
</dbReference>
<dbReference type="InterPro" id="IPR036390">
    <property type="entry name" value="WH_DNA-bd_sf"/>
</dbReference>
<evidence type="ECO:0000256" key="1">
    <source>
        <dbReference type="ARBA" id="ARBA00022603"/>
    </source>
</evidence>
<dbReference type="GO" id="GO:0032259">
    <property type="term" value="P:methylation"/>
    <property type="evidence" value="ECO:0007669"/>
    <property type="project" value="UniProtKB-KW"/>
</dbReference>
<dbReference type="InterPro" id="IPR036388">
    <property type="entry name" value="WH-like_DNA-bd_sf"/>
</dbReference>
<dbReference type="GO" id="GO:0046983">
    <property type="term" value="F:protein dimerization activity"/>
    <property type="evidence" value="ECO:0007669"/>
    <property type="project" value="InterPro"/>
</dbReference>
<dbReference type="Pfam" id="PF08100">
    <property type="entry name" value="Dimerisation"/>
    <property type="match status" value="1"/>
</dbReference>
<feature type="domain" description="O-methyltransferase dimerisation" evidence="6">
    <location>
        <begin position="37"/>
        <end position="109"/>
    </location>
</feature>
<dbReference type="Pfam" id="PF00891">
    <property type="entry name" value="Methyltransf_2"/>
    <property type="match status" value="1"/>
</dbReference>
<dbReference type="AlphaFoldDB" id="A0AAC9LDL7"/>
<sequence>MVGDPQGHERNGAAAETAVAVSQAEHLASAAEMRAMIFGRLLSAALCTAAALRLPDLLHEGPQTAEQLARRCGALPGPLARLLRVLANFDTVTVGADGAFALTSLGETLRSDVPGSAWPTAMLAAEFGPGWDRLLDTVRTGTPSFERVHGVDVFGLLAGDPELSSLFYASQAADLDLTLDRLSRVDFTRFPTIVDVGGGDGALLRRVLTDHPAGRGVLLDLPGAAAQARERLAAAGLGDRCAVSAGDFFTAVPAGGDLYLLRDILHDWPDARCLELLTVCRRAMAPTATLMIIERVSDPVLSSDPAARLTGLMDLYMLSVLDGRERTLEEFAVLLTSAGFVPSPAVRLTGGAAVIEAAPGPSE</sequence>
<evidence type="ECO:0000256" key="4">
    <source>
        <dbReference type="PIRSR" id="PIRSR005739-1"/>
    </source>
</evidence>
<name>A0AAC9LDL7_9PSEU</name>
<dbReference type="Gene3D" id="1.10.287.1350">
    <property type="match status" value="1"/>
</dbReference>
<dbReference type="Proteomes" id="UP000185511">
    <property type="component" value="Chromosome"/>
</dbReference>
<dbReference type="KEGG" id="acad:UA74_16855"/>
<gene>
    <name evidence="7" type="ORF">UA74_16855</name>
</gene>
<keyword evidence="8" id="KW-1185">Reference proteome</keyword>
<feature type="domain" description="O-methyltransferase C-terminal" evidence="5">
    <location>
        <begin position="131"/>
        <end position="340"/>
    </location>
</feature>
<dbReference type="SUPFAM" id="SSF46785">
    <property type="entry name" value="Winged helix' DNA-binding domain"/>
    <property type="match status" value="1"/>
</dbReference>
<keyword evidence="1" id="KW-0489">Methyltransferase</keyword>
<organism evidence="7 8">
    <name type="scientific">Actinoalloteichus fjordicus</name>
    <dbReference type="NCBI Taxonomy" id="1612552"/>
    <lineage>
        <taxon>Bacteria</taxon>
        <taxon>Bacillati</taxon>
        <taxon>Actinomycetota</taxon>
        <taxon>Actinomycetes</taxon>
        <taxon>Pseudonocardiales</taxon>
        <taxon>Pseudonocardiaceae</taxon>
        <taxon>Actinoalloteichus</taxon>
    </lineage>
</organism>
<reference evidence="8" key="1">
    <citation type="submission" date="2016-06" db="EMBL/GenBank/DDBJ databases">
        <title>Complete genome sequence of Actinoalloteichus fjordicus DSM 46855 (=ADI127-17), type strain of the new species Actinoalloteichus fjordicus.</title>
        <authorList>
            <person name="Ruckert C."/>
            <person name="Nouioui I."/>
            <person name="Willmese J."/>
            <person name="van Wezel G."/>
            <person name="Klenk H.-P."/>
            <person name="Kalinowski J."/>
            <person name="Zotchev S.B."/>
        </authorList>
    </citation>
    <scope>NUCLEOTIDE SEQUENCE [LARGE SCALE GENOMIC DNA]</scope>
    <source>
        <strain evidence="8">ADI127-7</strain>
    </source>
</reference>
<evidence type="ECO:0000259" key="5">
    <source>
        <dbReference type="Pfam" id="PF00891"/>
    </source>
</evidence>
<evidence type="ECO:0000256" key="2">
    <source>
        <dbReference type="ARBA" id="ARBA00022679"/>
    </source>
</evidence>
<dbReference type="GO" id="GO:0008171">
    <property type="term" value="F:O-methyltransferase activity"/>
    <property type="evidence" value="ECO:0007669"/>
    <property type="project" value="InterPro"/>
</dbReference>
<proteinExistence type="predicted"/>
<dbReference type="PANTHER" id="PTHR43712:SF2">
    <property type="entry name" value="O-METHYLTRANSFERASE CICE"/>
    <property type="match status" value="1"/>
</dbReference>
<accession>A0AAC9LDL7</accession>
<keyword evidence="3" id="KW-0949">S-adenosyl-L-methionine</keyword>
<feature type="active site" description="Proton acceptor" evidence="4">
    <location>
        <position position="266"/>
    </location>
</feature>
<dbReference type="Gene3D" id="3.40.50.150">
    <property type="entry name" value="Vaccinia Virus protein VP39"/>
    <property type="match status" value="1"/>
</dbReference>
<evidence type="ECO:0000313" key="8">
    <source>
        <dbReference type="Proteomes" id="UP000185511"/>
    </source>
</evidence>
<dbReference type="PROSITE" id="PS51683">
    <property type="entry name" value="SAM_OMT_II"/>
    <property type="match status" value="1"/>
</dbReference>
<dbReference type="InterPro" id="IPR001077">
    <property type="entry name" value="COMT_C"/>
</dbReference>